<name>A0A1H3AYU8_9BACL</name>
<dbReference type="EMBL" id="FNNQ01000014">
    <property type="protein sequence ID" value="SDX34581.1"/>
    <property type="molecule type" value="Genomic_DNA"/>
</dbReference>
<organism evidence="1 2">
    <name type="scientific">Marininema mesophilum</name>
    <dbReference type="NCBI Taxonomy" id="1048340"/>
    <lineage>
        <taxon>Bacteria</taxon>
        <taxon>Bacillati</taxon>
        <taxon>Bacillota</taxon>
        <taxon>Bacilli</taxon>
        <taxon>Bacillales</taxon>
        <taxon>Thermoactinomycetaceae</taxon>
        <taxon>Marininema</taxon>
    </lineage>
</organism>
<gene>
    <name evidence="1" type="ORF">SAMN05444487_114108</name>
</gene>
<proteinExistence type="predicted"/>
<accession>A0A1H3AYU8</accession>
<evidence type="ECO:0000313" key="2">
    <source>
        <dbReference type="Proteomes" id="UP000198534"/>
    </source>
</evidence>
<protein>
    <submittedName>
        <fullName evidence="1">Uncharacterized protein</fullName>
    </submittedName>
</protein>
<dbReference type="AlphaFoldDB" id="A0A1H3AYU8"/>
<reference evidence="1 2" key="1">
    <citation type="submission" date="2016-10" db="EMBL/GenBank/DDBJ databases">
        <authorList>
            <person name="de Groot N.N."/>
        </authorList>
    </citation>
    <scope>NUCLEOTIDE SEQUENCE [LARGE SCALE GENOMIC DNA]</scope>
    <source>
        <strain evidence="1 2">DSM 45610</strain>
    </source>
</reference>
<evidence type="ECO:0000313" key="1">
    <source>
        <dbReference type="EMBL" id="SDX34581.1"/>
    </source>
</evidence>
<dbReference type="STRING" id="1048340.SAMN05444487_114108"/>
<dbReference type="Proteomes" id="UP000198534">
    <property type="component" value="Unassembled WGS sequence"/>
</dbReference>
<keyword evidence="2" id="KW-1185">Reference proteome</keyword>
<sequence>MEGCGGDQPQVSRSPHMDVSQLGAYAEERRVIIESALPHYSLYPISKKTFQELKEEIAPYAVEDAMNLKRWHGINVIRSGGEAVHPFIAKMSPPPLPLDL</sequence>